<dbReference type="InterPro" id="IPR052718">
    <property type="entry name" value="NmrA-type_oxidoreductase"/>
</dbReference>
<evidence type="ECO:0000313" key="3">
    <source>
        <dbReference type="Proteomes" id="UP000198541"/>
    </source>
</evidence>
<reference evidence="3" key="1">
    <citation type="submission" date="2016-10" db="EMBL/GenBank/DDBJ databases">
        <authorList>
            <person name="Varghese N."/>
            <person name="Submissions S."/>
        </authorList>
    </citation>
    <scope>NUCLEOTIDE SEQUENCE [LARGE SCALE GENOMIC DNA]</scope>
    <source>
        <strain evidence="3">DSM 27982</strain>
    </source>
</reference>
<name>A0A1G9ZYG1_9ACTO</name>
<dbReference type="PANTHER" id="PTHR47129:SF1">
    <property type="entry name" value="NMRA-LIKE DOMAIN-CONTAINING PROTEIN"/>
    <property type="match status" value="1"/>
</dbReference>
<gene>
    <name evidence="2" type="ORF">SAMN05216355_101468</name>
</gene>
<dbReference type="RefSeq" id="WP_092532708.1">
    <property type="nucleotide sequence ID" value="NZ_FNIM01000001.1"/>
</dbReference>
<dbReference type="Pfam" id="PF13460">
    <property type="entry name" value="NAD_binding_10"/>
    <property type="match status" value="1"/>
</dbReference>
<dbReference type="Proteomes" id="UP000198541">
    <property type="component" value="Unassembled WGS sequence"/>
</dbReference>
<dbReference type="InterPro" id="IPR016040">
    <property type="entry name" value="NAD(P)-bd_dom"/>
</dbReference>
<dbReference type="AlphaFoldDB" id="A0A1G9ZYG1"/>
<evidence type="ECO:0000313" key="2">
    <source>
        <dbReference type="EMBL" id="SDN26187.1"/>
    </source>
</evidence>
<dbReference type="Gene3D" id="3.90.25.10">
    <property type="entry name" value="UDP-galactose 4-epimerase, domain 1"/>
    <property type="match status" value="1"/>
</dbReference>
<keyword evidence="3" id="KW-1185">Reference proteome</keyword>
<protein>
    <submittedName>
        <fullName evidence="2">NAD(P)H dehydrogenase (Quinone)</fullName>
    </submittedName>
</protein>
<proteinExistence type="predicted"/>
<accession>A0A1G9ZYG1</accession>
<evidence type="ECO:0000259" key="1">
    <source>
        <dbReference type="Pfam" id="PF13460"/>
    </source>
</evidence>
<dbReference type="SUPFAM" id="SSF51735">
    <property type="entry name" value="NAD(P)-binding Rossmann-fold domains"/>
    <property type="match status" value="1"/>
</dbReference>
<dbReference type="EMBL" id="FNIM01000001">
    <property type="protein sequence ID" value="SDN26187.1"/>
    <property type="molecule type" value="Genomic_DNA"/>
</dbReference>
<dbReference type="PANTHER" id="PTHR47129">
    <property type="entry name" value="QUINONE OXIDOREDUCTASE 2"/>
    <property type="match status" value="1"/>
</dbReference>
<organism evidence="2 3">
    <name type="scientific">Actinomyces ruminicola</name>
    <dbReference type="NCBI Taxonomy" id="332524"/>
    <lineage>
        <taxon>Bacteria</taxon>
        <taxon>Bacillati</taxon>
        <taxon>Actinomycetota</taxon>
        <taxon>Actinomycetes</taxon>
        <taxon>Actinomycetales</taxon>
        <taxon>Actinomycetaceae</taxon>
        <taxon>Actinomyces</taxon>
    </lineage>
</organism>
<dbReference type="Gene3D" id="3.40.50.720">
    <property type="entry name" value="NAD(P)-binding Rossmann-like Domain"/>
    <property type="match status" value="1"/>
</dbReference>
<dbReference type="InterPro" id="IPR036291">
    <property type="entry name" value="NAD(P)-bd_dom_sf"/>
</dbReference>
<sequence length="289" mass="29998">MLLALTGASGNLGRLVVDELLSRDVPAAQIVAIVRNPARATDLAERGLIVRRADYADPTALRAALDGVDRLLLISISGTGASAAHRNIIESAQDAGVGHIAYTSILNADHSSNPLAPEHYATERILAASGIPTTVLRNAWYHEVYTRLIPSSLASGEVVGSTGEGRISGAARADFAAAAATVLLDDAVPEAGTPRIYELGGSSFTLGEFARTLSDVTGRTITHRNLTDVEYTAELEAAGAGASAGLVVGTDASIRAGEMETDSQDLAQLVGRPLIPLAQTIRQVLEAQA</sequence>
<feature type="domain" description="NAD(P)-binding" evidence="1">
    <location>
        <begin position="7"/>
        <end position="183"/>
    </location>
</feature>